<sequence length="373" mass="41627">MSISKVLSSPTLSDNEVILEIERIASSGADLRAISDQIVIPSLEINAETPALTLKLALLKIELNCFARSKWIESLFSQISKAVLPRGLSAFTSSDTAVLYIKIKYEDLYSDYQFLAVKDADSIAADLAAGGSENISSQASHPKFMDLINKKLTLLNNIPERTYSTKGSICLLVASIYRKVIDLLLLTGNDFLKRNLLHHLNEKLRITGNSNSLAAGSPNSSALIENFNGIFTPLSCSFFKTTIEGRLVAFNQFHQFVTSYDSGLYVRQIASLFLSALLENHYENNVYNLSKYYDNISLHKIGNLLQPSSGHSDFNFEELISKMISNDKLPPGTTLDQLEQTLHFPVQESYHRMQDICDIIEEVTNLIEICEVR</sequence>
<dbReference type="InterPro" id="IPR036388">
    <property type="entry name" value="WH-like_DNA-bd_sf"/>
</dbReference>
<comment type="caution">
    <text evidence="2">The sequence shown here is derived from an EMBL/GenBank/DDBJ whole genome shotgun (WGS) entry which is preliminary data.</text>
</comment>
<dbReference type="AlphaFoldDB" id="A0A9P0W1T9"/>
<dbReference type="OrthoDB" id="4082216at2759"/>
<dbReference type="InterPro" id="IPR036390">
    <property type="entry name" value="WH_DNA-bd_sf"/>
</dbReference>
<reference evidence="2" key="1">
    <citation type="submission" date="2022-03" db="EMBL/GenBank/DDBJ databases">
        <authorList>
            <person name="Legras J.-L."/>
            <person name="Devillers H."/>
            <person name="Grondin C."/>
        </authorList>
    </citation>
    <scope>NUCLEOTIDE SEQUENCE</scope>
    <source>
        <strain evidence="2">CLIB 1423</strain>
    </source>
</reference>
<dbReference type="Pfam" id="PF01399">
    <property type="entry name" value="PCI"/>
    <property type="match status" value="1"/>
</dbReference>
<evidence type="ECO:0000313" key="3">
    <source>
        <dbReference type="Proteomes" id="UP000837801"/>
    </source>
</evidence>
<evidence type="ECO:0000313" key="2">
    <source>
        <dbReference type="EMBL" id="CAH2355955.1"/>
    </source>
</evidence>
<feature type="domain" description="PCI" evidence="1">
    <location>
        <begin position="273"/>
        <end position="344"/>
    </location>
</feature>
<evidence type="ECO:0000259" key="1">
    <source>
        <dbReference type="Pfam" id="PF01399"/>
    </source>
</evidence>
<gene>
    <name evidence="2" type="ORF">CLIB1423_40S00232</name>
</gene>
<dbReference type="Gene3D" id="1.10.10.10">
    <property type="entry name" value="Winged helix-like DNA-binding domain superfamily/Winged helix DNA-binding domain"/>
    <property type="match status" value="1"/>
</dbReference>
<dbReference type="GO" id="GO:0008541">
    <property type="term" value="C:proteasome regulatory particle, lid subcomplex"/>
    <property type="evidence" value="ECO:0007669"/>
    <property type="project" value="UniProtKB-ARBA"/>
</dbReference>
<protein>
    <recommendedName>
        <fullName evidence="1">PCI domain-containing protein</fullName>
    </recommendedName>
</protein>
<dbReference type="SUPFAM" id="SSF46785">
    <property type="entry name" value="Winged helix' DNA-binding domain"/>
    <property type="match status" value="1"/>
</dbReference>
<organism evidence="2 3">
    <name type="scientific">[Candida] railenensis</name>
    <dbReference type="NCBI Taxonomy" id="45579"/>
    <lineage>
        <taxon>Eukaryota</taxon>
        <taxon>Fungi</taxon>
        <taxon>Dikarya</taxon>
        <taxon>Ascomycota</taxon>
        <taxon>Saccharomycotina</taxon>
        <taxon>Pichiomycetes</taxon>
        <taxon>Debaryomycetaceae</taxon>
        <taxon>Kurtzmaniella</taxon>
    </lineage>
</organism>
<name>A0A9P0W1T9_9ASCO</name>
<accession>A0A9P0W1T9</accession>
<keyword evidence="3" id="KW-1185">Reference proteome</keyword>
<dbReference type="InterPro" id="IPR000717">
    <property type="entry name" value="PCI_dom"/>
</dbReference>
<dbReference type="EMBL" id="CAKXYY010000040">
    <property type="protein sequence ID" value="CAH2355955.1"/>
    <property type="molecule type" value="Genomic_DNA"/>
</dbReference>
<dbReference type="Proteomes" id="UP000837801">
    <property type="component" value="Unassembled WGS sequence"/>
</dbReference>
<proteinExistence type="predicted"/>